<evidence type="ECO:0000256" key="2">
    <source>
        <dbReference type="SAM" id="MobiDB-lite"/>
    </source>
</evidence>
<evidence type="ECO:0000259" key="3">
    <source>
        <dbReference type="PROSITE" id="PS50089"/>
    </source>
</evidence>
<feature type="region of interest" description="Disordered" evidence="2">
    <location>
        <begin position="136"/>
        <end position="158"/>
    </location>
</feature>
<dbReference type="PANTHER" id="PTHR31150">
    <property type="entry name" value="EXPRESSED PROTEIN"/>
    <property type="match status" value="1"/>
</dbReference>
<keyword evidence="1" id="KW-0479">Metal-binding</keyword>
<name>A0ABD3CPL7_9LAMI</name>
<dbReference type="PANTHER" id="PTHR31150:SF23">
    <property type="entry name" value="MANDELONITRILE LYASE-RELATED"/>
    <property type="match status" value="1"/>
</dbReference>
<dbReference type="InterPro" id="IPR013083">
    <property type="entry name" value="Znf_RING/FYVE/PHD"/>
</dbReference>
<evidence type="ECO:0000313" key="5">
    <source>
        <dbReference type="Proteomes" id="UP001632038"/>
    </source>
</evidence>
<keyword evidence="1" id="KW-0862">Zinc</keyword>
<dbReference type="InterPro" id="IPR001841">
    <property type="entry name" value="Znf_RING"/>
</dbReference>
<gene>
    <name evidence="4" type="ORF">CASFOL_024163</name>
</gene>
<keyword evidence="1" id="KW-0863">Zinc-finger</keyword>
<feature type="domain" description="RING-type" evidence="3">
    <location>
        <begin position="229"/>
        <end position="288"/>
    </location>
</feature>
<feature type="compositionally biased region" description="Low complexity" evidence="2">
    <location>
        <begin position="138"/>
        <end position="156"/>
    </location>
</feature>
<accession>A0ABD3CPL7</accession>
<feature type="region of interest" description="Disordered" evidence="2">
    <location>
        <begin position="182"/>
        <end position="216"/>
    </location>
</feature>
<evidence type="ECO:0000313" key="4">
    <source>
        <dbReference type="EMBL" id="KAL3631179.1"/>
    </source>
</evidence>
<dbReference type="SUPFAM" id="SSF57850">
    <property type="entry name" value="RING/U-box"/>
    <property type="match status" value="1"/>
</dbReference>
<feature type="region of interest" description="Disordered" evidence="2">
    <location>
        <begin position="1"/>
        <end position="26"/>
    </location>
</feature>
<keyword evidence="5" id="KW-1185">Reference proteome</keyword>
<dbReference type="PROSITE" id="PS50089">
    <property type="entry name" value="ZF_RING_2"/>
    <property type="match status" value="1"/>
</dbReference>
<dbReference type="EMBL" id="JAVIJP010000032">
    <property type="protein sequence ID" value="KAL3631179.1"/>
    <property type="molecule type" value="Genomic_DNA"/>
</dbReference>
<dbReference type="Proteomes" id="UP001632038">
    <property type="component" value="Unassembled WGS sequence"/>
</dbReference>
<dbReference type="Gene3D" id="3.30.40.10">
    <property type="entry name" value="Zinc/RING finger domain, C3HC4 (zinc finger)"/>
    <property type="match status" value="1"/>
</dbReference>
<protein>
    <recommendedName>
        <fullName evidence="3">RING-type domain-containing protein</fullName>
    </recommendedName>
</protein>
<dbReference type="AlphaFoldDB" id="A0ABD3CPL7"/>
<proteinExistence type="predicted"/>
<reference evidence="5" key="1">
    <citation type="journal article" date="2024" name="IScience">
        <title>Strigolactones Initiate the Formation of Haustorium-like Structures in Castilleja.</title>
        <authorList>
            <person name="Buerger M."/>
            <person name="Peterson D."/>
            <person name="Chory J."/>
        </authorList>
    </citation>
    <scope>NUCLEOTIDE SEQUENCE [LARGE SCALE GENOMIC DNA]</scope>
</reference>
<sequence>MPHGSNAASRDWSVGPHEPYWRNNTSFSPPPSRWDFPFQPESLSFGSHDGVQLFGSSASSNSRDSRGWMRGNNNNINLSNHQFLVSDGIGPYVSSPIDVSPGQQWTPPAIQEISNDDYGSSSRDVVLRPSYYSPAMEGTSAARNSGGSTSSRSDSGCDYESMIKSHRNRRCFMPKAIHPLSFPSETRTHDELGPTTPQTERHHSSNGSLDFADPFDHELHRSEDPAFRCSLCERLLSQRPPWGPRRIMKTGDMPVSGVLACRHVFHAECLDQTTPKALKSDPPCPVCTKIEEESLNISRLRNASPRLKTFCEDASSKPWGCAQAGDCVEGALHGPSRNAFMSLKFRKNLSAKGNNNGTGLDFPGKLRKSESFSPRVFVGLVEQGGAGSSKAMGGSNLK</sequence>
<comment type="caution">
    <text evidence="4">The sequence shown here is derived from an EMBL/GenBank/DDBJ whole genome shotgun (WGS) entry which is preliminary data.</text>
</comment>
<organism evidence="4 5">
    <name type="scientific">Castilleja foliolosa</name>
    <dbReference type="NCBI Taxonomy" id="1961234"/>
    <lineage>
        <taxon>Eukaryota</taxon>
        <taxon>Viridiplantae</taxon>
        <taxon>Streptophyta</taxon>
        <taxon>Embryophyta</taxon>
        <taxon>Tracheophyta</taxon>
        <taxon>Spermatophyta</taxon>
        <taxon>Magnoliopsida</taxon>
        <taxon>eudicotyledons</taxon>
        <taxon>Gunneridae</taxon>
        <taxon>Pentapetalae</taxon>
        <taxon>asterids</taxon>
        <taxon>lamiids</taxon>
        <taxon>Lamiales</taxon>
        <taxon>Orobanchaceae</taxon>
        <taxon>Pedicularideae</taxon>
        <taxon>Castillejinae</taxon>
        <taxon>Castilleja</taxon>
    </lineage>
</organism>
<evidence type="ECO:0000256" key="1">
    <source>
        <dbReference type="PROSITE-ProRule" id="PRU00175"/>
    </source>
</evidence>
<dbReference type="GO" id="GO:0008270">
    <property type="term" value="F:zinc ion binding"/>
    <property type="evidence" value="ECO:0007669"/>
    <property type="project" value="UniProtKB-KW"/>
</dbReference>